<evidence type="ECO:0000313" key="2">
    <source>
        <dbReference type="EMBL" id="MDQ1148100.1"/>
    </source>
</evidence>
<keyword evidence="3" id="KW-1185">Reference proteome</keyword>
<name>A0ABU0TZG5_9SPHI</name>
<organism evidence="2 3">
    <name type="scientific">Sphingobacterium zeae</name>
    <dbReference type="NCBI Taxonomy" id="1776859"/>
    <lineage>
        <taxon>Bacteria</taxon>
        <taxon>Pseudomonadati</taxon>
        <taxon>Bacteroidota</taxon>
        <taxon>Sphingobacteriia</taxon>
        <taxon>Sphingobacteriales</taxon>
        <taxon>Sphingobacteriaceae</taxon>
        <taxon>Sphingobacterium</taxon>
    </lineage>
</organism>
<proteinExistence type="predicted"/>
<evidence type="ECO:0000256" key="1">
    <source>
        <dbReference type="SAM" id="MobiDB-lite"/>
    </source>
</evidence>
<feature type="compositionally biased region" description="Basic and acidic residues" evidence="1">
    <location>
        <begin position="16"/>
        <end position="26"/>
    </location>
</feature>
<reference evidence="2 3" key="1">
    <citation type="submission" date="2023-07" db="EMBL/GenBank/DDBJ databases">
        <title>Functional and genomic diversity of the sorghum phyllosphere microbiome.</title>
        <authorList>
            <person name="Shade A."/>
        </authorList>
    </citation>
    <scope>NUCLEOTIDE SEQUENCE [LARGE SCALE GENOMIC DNA]</scope>
    <source>
        <strain evidence="2 3">SORGH_AS_0892</strain>
    </source>
</reference>
<evidence type="ECO:0000313" key="3">
    <source>
        <dbReference type="Proteomes" id="UP001244640"/>
    </source>
</evidence>
<sequence>MLNNLSNVKTKGAHHCLDDTNMHSKSSDVNSVKQMRGNTVKSDGKCLKTVKQMNPTVCGGEMPLAYVILVLNKGLERVIV</sequence>
<protein>
    <submittedName>
        <fullName evidence="2">Uncharacterized protein</fullName>
    </submittedName>
</protein>
<feature type="region of interest" description="Disordered" evidence="1">
    <location>
        <begin position="16"/>
        <end position="37"/>
    </location>
</feature>
<dbReference type="EMBL" id="JAUTBA010000001">
    <property type="protein sequence ID" value="MDQ1148100.1"/>
    <property type="molecule type" value="Genomic_DNA"/>
</dbReference>
<gene>
    <name evidence="2" type="ORF">QE382_000084</name>
</gene>
<comment type="caution">
    <text evidence="2">The sequence shown here is derived from an EMBL/GenBank/DDBJ whole genome shotgun (WGS) entry which is preliminary data.</text>
</comment>
<dbReference type="Proteomes" id="UP001244640">
    <property type="component" value="Unassembled WGS sequence"/>
</dbReference>
<accession>A0ABU0TZG5</accession>
<feature type="compositionally biased region" description="Polar residues" evidence="1">
    <location>
        <begin position="27"/>
        <end position="37"/>
    </location>
</feature>